<evidence type="ECO:0000256" key="5">
    <source>
        <dbReference type="ARBA" id="ARBA00023136"/>
    </source>
</evidence>
<dbReference type="InterPro" id="IPR036938">
    <property type="entry name" value="PAP2/HPO_sf"/>
</dbReference>
<proteinExistence type="inferred from homology"/>
<evidence type="ECO:0000313" key="8">
    <source>
        <dbReference type="Proteomes" id="UP000824890"/>
    </source>
</evidence>
<protein>
    <recommendedName>
        <fullName evidence="6">Phosphatidic acid phosphatase type 2/haloperoxidase domain-containing protein</fullName>
    </recommendedName>
</protein>
<organism evidence="7 8">
    <name type="scientific">Brassica napus</name>
    <name type="common">Rape</name>
    <dbReference type="NCBI Taxonomy" id="3708"/>
    <lineage>
        <taxon>Eukaryota</taxon>
        <taxon>Viridiplantae</taxon>
        <taxon>Streptophyta</taxon>
        <taxon>Embryophyta</taxon>
        <taxon>Tracheophyta</taxon>
        <taxon>Spermatophyta</taxon>
        <taxon>Magnoliopsida</taxon>
        <taxon>eudicotyledons</taxon>
        <taxon>Gunneridae</taxon>
        <taxon>Pentapetalae</taxon>
        <taxon>rosids</taxon>
        <taxon>malvids</taxon>
        <taxon>Brassicales</taxon>
        <taxon>Brassicaceae</taxon>
        <taxon>Brassiceae</taxon>
        <taxon>Brassica</taxon>
    </lineage>
</organism>
<keyword evidence="4" id="KW-1133">Transmembrane helix</keyword>
<evidence type="ECO:0000256" key="3">
    <source>
        <dbReference type="ARBA" id="ARBA00022692"/>
    </source>
</evidence>
<gene>
    <name evidence="7" type="ORF">HID58_003089</name>
</gene>
<dbReference type="InterPro" id="IPR043216">
    <property type="entry name" value="PAP-like"/>
</dbReference>
<feature type="domain" description="Phosphatidic acid phosphatase type 2/haloperoxidase" evidence="6">
    <location>
        <begin position="96"/>
        <end position="175"/>
    </location>
</feature>
<name>A0ABQ8EP51_BRANA</name>
<dbReference type="SUPFAM" id="SSF48317">
    <property type="entry name" value="Acid phosphatase/Vanadium-dependent haloperoxidase"/>
    <property type="match status" value="1"/>
</dbReference>
<dbReference type="PANTHER" id="PTHR10165:SF187">
    <property type="entry name" value="LIPID PHOSPHATE PHOSPHATASE 4-RELATED"/>
    <property type="match status" value="1"/>
</dbReference>
<evidence type="ECO:0000313" key="7">
    <source>
        <dbReference type="EMBL" id="KAH0943452.1"/>
    </source>
</evidence>
<reference evidence="7 8" key="1">
    <citation type="submission" date="2021-05" db="EMBL/GenBank/DDBJ databases">
        <title>Genome Assembly of Synthetic Allotetraploid Brassica napus Reveals Homoeologous Exchanges between Subgenomes.</title>
        <authorList>
            <person name="Davis J.T."/>
        </authorList>
    </citation>
    <scope>NUCLEOTIDE SEQUENCE [LARGE SCALE GENOMIC DNA]</scope>
    <source>
        <strain evidence="8">cv. Da-Ae</strain>
        <tissue evidence="7">Seedling</tissue>
    </source>
</reference>
<evidence type="ECO:0000256" key="1">
    <source>
        <dbReference type="ARBA" id="ARBA00004141"/>
    </source>
</evidence>
<dbReference type="InterPro" id="IPR000326">
    <property type="entry name" value="PAP2/HPO"/>
</dbReference>
<evidence type="ECO:0000256" key="2">
    <source>
        <dbReference type="ARBA" id="ARBA00008816"/>
    </source>
</evidence>
<dbReference type="Proteomes" id="UP000824890">
    <property type="component" value="Unassembled WGS sequence"/>
</dbReference>
<keyword evidence="8" id="KW-1185">Reference proteome</keyword>
<evidence type="ECO:0000259" key="6">
    <source>
        <dbReference type="Pfam" id="PF01569"/>
    </source>
</evidence>
<comment type="caution">
    <text evidence="7">The sequence shown here is derived from an EMBL/GenBank/DDBJ whole genome shotgun (WGS) entry which is preliminary data.</text>
</comment>
<dbReference type="Gene3D" id="1.20.144.10">
    <property type="entry name" value="Phosphatidic acid phosphatase type 2/haloperoxidase"/>
    <property type="match status" value="1"/>
</dbReference>
<sequence>MPIGEKEEVKERNYNNSVLRREIDHSIAGAIPMGIVTSMAKITLGSHTVKSYGWKMAREHLRDWFILVLLCLIDIVLNSIEPFHRPAPRLCCPGIAFSCLVTGVTTDSIKDAVDWPRPNFFYRCFPDGKPKFDPETRMLYHGVKKIIKEGYKSFPSGHTSWSFAGLTFLACYLSEGDMWRSYALCSYRYSSQFLSEYHVSTTIGTIGPTSSPERSSEHLSLLSLISTFFPYPFDENEWSSHDNDTRSGSRVMLDEDVEPGSTYFPHDCNRESTILNFKYSLRIY</sequence>
<dbReference type="PANTHER" id="PTHR10165">
    <property type="entry name" value="LIPID PHOSPHATE PHOSPHATASE"/>
    <property type="match status" value="1"/>
</dbReference>
<evidence type="ECO:0000256" key="4">
    <source>
        <dbReference type="ARBA" id="ARBA00022989"/>
    </source>
</evidence>
<accession>A0ABQ8EP51</accession>
<comment type="subcellular location">
    <subcellularLocation>
        <location evidence="1">Membrane</location>
        <topology evidence="1">Multi-pass membrane protein</topology>
    </subcellularLocation>
</comment>
<keyword evidence="5" id="KW-0472">Membrane</keyword>
<comment type="similarity">
    <text evidence="2">Belongs to the PA-phosphatase related phosphoesterase family.</text>
</comment>
<dbReference type="EMBL" id="JAGKQM010000001">
    <property type="protein sequence ID" value="KAH0943452.1"/>
    <property type="molecule type" value="Genomic_DNA"/>
</dbReference>
<dbReference type="Pfam" id="PF01569">
    <property type="entry name" value="PAP2"/>
    <property type="match status" value="1"/>
</dbReference>
<keyword evidence="3" id="KW-0812">Transmembrane</keyword>